<sequence length="322" mass="35685">MNWKQLLFPRAVHSAFKRARRAKTALAKPWLTGRLRLGRPAPLARYLGALRHGSQVVRKKQGIVYAVAGDRFVRFAAEPRAMAKLGREYDMWQALRGEGLAAILPHSMALHDVPGGKILESDRLRPIAKEDHAAVALPIVQALLSKARPVVPSGLPATIEAGLAFARQISGGALPQSFASESDIRDAFARPLMTGISHKDLHYRNVMRDDQGKPVLIDLKSCEPERVVAIDLLALACKNLQAQGKQTLVDAAFAAQQRNWRVSELEPILALVDLPRPLWGQIYLLNVIGLHATKRKSGEEVDPFSRALFLRILAKDWRSPIR</sequence>
<evidence type="ECO:0000313" key="2">
    <source>
        <dbReference type="Proteomes" id="UP000616151"/>
    </source>
</evidence>
<reference evidence="1" key="1">
    <citation type="submission" date="2021-01" db="EMBL/GenBank/DDBJ databases">
        <authorList>
            <person name="Sun Q."/>
        </authorList>
    </citation>
    <scope>NUCLEOTIDE SEQUENCE</scope>
    <source>
        <strain evidence="1">YIM B02566</strain>
    </source>
</reference>
<keyword evidence="2" id="KW-1185">Reference proteome</keyword>
<gene>
    <name evidence="1" type="ORF">JHL16_12040</name>
</gene>
<evidence type="ECO:0000313" key="1">
    <source>
        <dbReference type="EMBL" id="MBK1867078.1"/>
    </source>
</evidence>
<dbReference type="Proteomes" id="UP000616151">
    <property type="component" value="Unassembled WGS sequence"/>
</dbReference>
<proteinExistence type="predicted"/>
<organism evidence="1 2">
    <name type="scientific">Taklimakanibacter albus</name>
    <dbReference type="NCBI Taxonomy" id="2800327"/>
    <lineage>
        <taxon>Bacteria</taxon>
        <taxon>Pseudomonadati</taxon>
        <taxon>Pseudomonadota</taxon>
        <taxon>Alphaproteobacteria</taxon>
        <taxon>Hyphomicrobiales</taxon>
        <taxon>Aestuariivirgaceae</taxon>
        <taxon>Taklimakanibacter</taxon>
    </lineage>
</organism>
<protein>
    <submittedName>
        <fullName evidence="1">Uncharacterized protein</fullName>
    </submittedName>
</protein>
<name>A0ACC5R3A5_9HYPH</name>
<dbReference type="EMBL" id="JAENHL010000007">
    <property type="protein sequence ID" value="MBK1867078.1"/>
    <property type="molecule type" value="Genomic_DNA"/>
</dbReference>
<accession>A0ACC5R3A5</accession>
<comment type="caution">
    <text evidence="1">The sequence shown here is derived from an EMBL/GenBank/DDBJ whole genome shotgun (WGS) entry which is preliminary data.</text>
</comment>